<dbReference type="Gene3D" id="3.40.50.1820">
    <property type="entry name" value="alpha/beta hydrolase"/>
    <property type="match status" value="1"/>
</dbReference>
<dbReference type="AlphaFoldDB" id="F2TWF4"/>
<name>F2TWF4_SALR5</name>
<dbReference type="RefSeq" id="XP_004998969.1">
    <property type="nucleotide sequence ID" value="XM_004998912.1"/>
</dbReference>
<dbReference type="FunCoup" id="F2TWF4">
    <property type="interactions" value="1141"/>
</dbReference>
<dbReference type="InParanoid" id="F2TWF4"/>
<evidence type="ECO:0000313" key="3">
    <source>
        <dbReference type="Proteomes" id="UP000007799"/>
    </source>
</evidence>
<dbReference type="GeneID" id="16067662"/>
<dbReference type="Proteomes" id="UP000007799">
    <property type="component" value="Unassembled WGS sequence"/>
</dbReference>
<sequence length="348" mass="38203">MAEEKTEFALSSVVEEAPALADIGALPQEQAPATFVTRQGTITYIVQGSLTTASKQADGKPVVKPAIVTYHDVGLDYRACFQSFFTFPAAEKLLDSFCIIHVHAPGQEPNAAPLPEGFQFPTLDGLANQVFDLLESLGVKMWIGVGAGAGGNVLLRCSLNKERRRGLTGLMLVGTNFRSVGWWEYLMYKMDLMRLPYAQTVPPSLQDKLLDHYFSDKTVTNNIDMVEAMRKHLTANVNPRNLSLFLNTCLSRDDLYAAVEAAPPHCDILLVGGHHSLHLNEIEQLNGLLPGAKSSYLKIYDCGNLVTEERPGSVLRAFVLFLQGLGFGASIVVQLHHLSNQEDMQRSS</sequence>
<dbReference type="STRING" id="946362.F2TWF4"/>
<keyword evidence="3" id="KW-1185">Reference proteome</keyword>
<dbReference type="OrthoDB" id="741027at2759"/>
<dbReference type="eggNOG" id="KOG2931">
    <property type="taxonomic scope" value="Eukaryota"/>
</dbReference>
<dbReference type="PANTHER" id="PTHR11034">
    <property type="entry name" value="N-MYC DOWNSTREAM REGULATED"/>
    <property type="match status" value="1"/>
</dbReference>
<dbReference type="Pfam" id="PF03096">
    <property type="entry name" value="Ndr"/>
    <property type="match status" value="1"/>
</dbReference>
<dbReference type="ESTHER" id="salr5-f2twf4">
    <property type="family name" value="Ndr_family"/>
</dbReference>
<reference evidence="2" key="1">
    <citation type="submission" date="2009-08" db="EMBL/GenBank/DDBJ databases">
        <title>Annotation of Salpingoeca rosetta.</title>
        <authorList>
            <consortium name="The Broad Institute Genome Sequencing Platform"/>
            <person name="Russ C."/>
            <person name="Cuomo C."/>
            <person name="Burger G."/>
            <person name="Gray M.W."/>
            <person name="Holland P.W.H."/>
            <person name="King N."/>
            <person name="Lang F.B.F."/>
            <person name="Roger A.J."/>
            <person name="Ruiz-Trillo I."/>
            <person name="Young S.K."/>
            <person name="Zeng Q."/>
            <person name="Gargeya S."/>
            <person name="Alvarado L."/>
            <person name="Berlin A."/>
            <person name="Chapman S.B."/>
            <person name="Chen Z."/>
            <person name="Freedman E."/>
            <person name="Gellesch M."/>
            <person name="Goldberg J."/>
            <person name="Griggs A."/>
            <person name="Gujja S."/>
            <person name="Heilman E."/>
            <person name="Heiman D."/>
            <person name="Howarth C."/>
            <person name="Mehta T."/>
            <person name="Neiman D."/>
            <person name="Pearson M."/>
            <person name="Roberts A."/>
            <person name="Saif S."/>
            <person name="Shea T."/>
            <person name="Shenoy N."/>
            <person name="Sisk P."/>
            <person name="Stolte C."/>
            <person name="Sykes S."/>
            <person name="White J."/>
            <person name="Yandava C."/>
            <person name="Haas B."/>
            <person name="Nusbaum C."/>
            <person name="Birren B."/>
        </authorList>
    </citation>
    <scope>NUCLEOTIDE SEQUENCE [LARGE SCALE GENOMIC DNA]</scope>
    <source>
        <strain evidence="2">ATCC 50818</strain>
    </source>
</reference>
<protein>
    <recommendedName>
        <fullName evidence="4">N-myc downstream regulated</fullName>
    </recommendedName>
</protein>
<dbReference type="KEGG" id="sre:PTSG_00420"/>
<dbReference type="InterPro" id="IPR004142">
    <property type="entry name" value="NDRG"/>
</dbReference>
<dbReference type="EMBL" id="GL832955">
    <property type="protein sequence ID" value="EGD72400.1"/>
    <property type="molecule type" value="Genomic_DNA"/>
</dbReference>
<gene>
    <name evidence="2" type="ORF">PTSG_00420</name>
</gene>
<evidence type="ECO:0008006" key="4">
    <source>
        <dbReference type="Google" id="ProtNLM"/>
    </source>
</evidence>
<accession>F2TWF4</accession>
<dbReference type="OMA" id="EHPPDFE"/>
<comment type="similarity">
    <text evidence="1">Belongs to the NDRG family.</text>
</comment>
<organism evidence="3">
    <name type="scientific">Salpingoeca rosetta (strain ATCC 50818 / BSB-021)</name>
    <dbReference type="NCBI Taxonomy" id="946362"/>
    <lineage>
        <taxon>Eukaryota</taxon>
        <taxon>Choanoflagellata</taxon>
        <taxon>Craspedida</taxon>
        <taxon>Salpingoecidae</taxon>
        <taxon>Salpingoeca</taxon>
    </lineage>
</organism>
<dbReference type="SUPFAM" id="SSF53474">
    <property type="entry name" value="alpha/beta-Hydrolases"/>
    <property type="match status" value="1"/>
</dbReference>
<evidence type="ECO:0000256" key="1">
    <source>
        <dbReference type="ARBA" id="ARBA00005598"/>
    </source>
</evidence>
<proteinExistence type="inferred from homology"/>
<evidence type="ECO:0000313" key="2">
    <source>
        <dbReference type="EMBL" id="EGD72400.1"/>
    </source>
</evidence>
<dbReference type="InterPro" id="IPR029058">
    <property type="entry name" value="AB_hydrolase_fold"/>
</dbReference>